<comment type="caution">
    <text evidence="4">The sequence shown here is derived from an EMBL/GenBank/DDBJ whole genome shotgun (WGS) entry which is preliminary data.</text>
</comment>
<organism evidence="4 5">
    <name type="scientific">Rhizophagus irregularis</name>
    <dbReference type="NCBI Taxonomy" id="588596"/>
    <lineage>
        <taxon>Eukaryota</taxon>
        <taxon>Fungi</taxon>
        <taxon>Fungi incertae sedis</taxon>
        <taxon>Mucoromycota</taxon>
        <taxon>Glomeromycotina</taxon>
        <taxon>Glomeromycetes</taxon>
        <taxon>Glomerales</taxon>
        <taxon>Glomeraceae</taxon>
        <taxon>Rhizophagus</taxon>
    </lineage>
</organism>
<dbReference type="SUPFAM" id="SSF48452">
    <property type="entry name" value="TPR-like"/>
    <property type="match status" value="2"/>
</dbReference>
<feature type="repeat" description="TPR" evidence="3">
    <location>
        <begin position="820"/>
        <end position="853"/>
    </location>
</feature>
<dbReference type="Pfam" id="PF13181">
    <property type="entry name" value="TPR_8"/>
    <property type="match status" value="2"/>
</dbReference>
<feature type="repeat" description="TPR" evidence="3">
    <location>
        <begin position="752"/>
        <end position="785"/>
    </location>
</feature>
<accession>A0A2I1GFX7</accession>
<dbReference type="Gene3D" id="1.25.40.10">
    <property type="entry name" value="Tetratricopeptide repeat domain"/>
    <property type="match status" value="2"/>
</dbReference>
<dbReference type="VEuPathDB" id="FungiDB:RhiirFUN_003360"/>
<proteinExistence type="predicted"/>
<dbReference type="SUPFAM" id="SSF57850">
    <property type="entry name" value="RING/U-box"/>
    <property type="match status" value="1"/>
</dbReference>
<dbReference type="PANTHER" id="PTHR44858">
    <property type="entry name" value="TETRATRICOPEPTIDE REPEAT PROTEIN 6"/>
    <property type="match status" value="1"/>
</dbReference>
<keyword evidence="2 3" id="KW-0802">TPR repeat</keyword>
<evidence type="ECO:0000313" key="4">
    <source>
        <dbReference type="EMBL" id="PKY45527.1"/>
    </source>
</evidence>
<protein>
    <recommendedName>
        <fullName evidence="6">TPR-like protein</fullName>
    </recommendedName>
</protein>
<dbReference type="InterPro" id="IPR011990">
    <property type="entry name" value="TPR-like_helical_dom_sf"/>
</dbReference>
<sequence>MDGNSSQSGSTAPVNLEFDDSISLKLTLHENMYNNDILHMLEQDGFITPDEKVEELSKNLTESKHLYALILLFENTQNQFSPKVLQDTLATLADPTPFDYYAEQSIARLELHLRTLIANLEKIWVTPMRLSTEFRDKIYNCLAKFAEIYQKTTQVIKEEIIIKKQNYNIDFLLIHLRDTLKSLRDDEAYYQEAEEPFMTASNITPEILSKDNSYLSQVRQSLSFKFPVASYYIDWRIMLIYQHNLFIWSECSEKIISRKICELALMESIWSILGREWKNAKSILDPQTKFDEISNKVTKALKNTFPDVLWFGMLDLAQKLIQRSTQKATYGLCYYLAIESLSKAPSNVIQFKSIELLLHLQYIDNRLFSVIEIDFDRYTQILLKNNSVNSLEKFHKLLTFVKEKAFEDVEFLNYNVKKEKRGDEKNLNQNTHLIEEQTSNSKILDVIADEMTCPISNEPEDQLCILKCQHTLSLNNLKKLRQKVCPVCRKQFDDDIRYLSQVSIHKNLYSKFFESGHILPLIELEDSTNNQYDSDDSNNSRDDMDYQDKKFNNITPNLLIDLSLQSGIFKKKQPYQYIIEELYEKNYEKAESCCREFLKSFPKSYAMRCILAYICRCLENYEQAHFYLTEAVNLKPKKSFAYFIQGEVYLRQYEYENAINSLKISINYKAVTNKIYMLLGDCYFLGANLCNNSNDKNNSYLATLDNYLIALKDYPYSYLCLKKCAYIYNKQKKYLNSLEMLDRLLNMNKGDSLILCYYGEILKKLGRYNEAISYFTDANLIDPENIHILNRRAISYYALQEYYKALSDLDKATQLNPLNSLTYYYKGLTYYAMEHIYDAVVAFEKCIEIDPNDNLAKIQLYFIDLNHDTVIEINQIPNISDNKSLLFVRCKIYIELGEYDKALLDFNRLFELYNEDISFIYLLQNYLNYWSYLCDYYKISDNDYRDIGIIENFIRYMYKVKKVYFISSISNILLKSDINSLSGRSFDAKDVHLNLKLPKLLLPYVKSQYLYIVWKICVKNILSKNANMNFIVNMGVESSLYYSLPDQHQKKEHRLNYDDLSKLVGLGWIEYTVPINIKSNKFDWVQPSVIANGPFIDMQIDYVRFMQFERDPIYFPKMGHLLPIYKFHPNILSSINFPKKETENLITPDDVIYYFP</sequence>
<dbReference type="AlphaFoldDB" id="A0A2I1GFX7"/>
<keyword evidence="1" id="KW-0677">Repeat</keyword>
<evidence type="ECO:0000313" key="5">
    <source>
        <dbReference type="Proteomes" id="UP000234323"/>
    </source>
</evidence>
<reference evidence="4 5" key="1">
    <citation type="submission" date="2015-10" db="EMBL/GenBank/DDBJ databases">
        <title>Genome analyses suggest a sexual origin of heterokaryosis in a supposedly ancient asexual fungus.</title>
        <authorList>
            <person name="Ropars J."/>
            <person name="Sedzielewska K."/>
            <person name="Noel J."/>
            <person name="Charron P."/>
            <person name="Farinelli L."/>
            <person name="Marton T."/>
            <person name="Kruger M."/>
            <person name="Pelin A."/>
            <person name="Brachmann A."/>
            <person name="Corradi N."/>
        </authorList>
    </citation>
    <scope>NUCLEOTIDE SEQUENCE [LARGE SCALE GENOMIC DNA]</scope>
    <source>
        <strain evidence="4 5">A4</strain>
    </source>
</reference>
<evidence type="ECO:0000256" key="1">
    <source>
        <dbReference type="ARBA" id="ARBA00022737"/>
    </source>
</evidence>
<dbReference type="InterPro" id="IPR019734">
    <property type="entry name" value="TPR_rpt"/>
</dbReference>
<dbReference type="InterPro" id="IPR050498">
    <property type="entry name" value="Ycf3"/>
</dbReference>
<evidence type="ECO:0000256" key="2">
    <source>
        <dbReference type="ARBA" id="ARBA00022803"/>
    </source>
</evidence>
<gene>
    <name evidence="4" type="ORF">RhiirA4_419908</name>
</gene>
<keyword evidence="5" id="KW-1185">Reference proteome</keyword>
<dbReference type="EMBL" id="LLXI01000391">
    <property type="protein sequence ID" value="PKY45527.1"/>
    <property type="molecule type" value="Genomic_DNA"/>
</dbReference>
<dbReference type="Proteomes" id="UP000234323">
    <property type="component" value="Unassembled WGS sequence"/>
</dbReference>
<dbReference type="PROSITE" id="PS50005">
    <property type="entry name" value="TPR"/>
    <property type="match status" value="3"/>
</dbReference>
<dbReference type="SMART" id="SM00028">
    <property type="entry name" value="TPR"/>
    <property type="match status" value="7"/>
</dbReference>
<feature type="repeat" description="TPR" evidence="3">
    <location>
        <begin position="786"/>
        <end position="819"/>
    </location>
</feature>
<dbReference type="VEuPathDB" id="FungiDB:FUN_021529"/>
<dbReference type="Gene3D" id="3.30.40.10">
    <property type="entry name" value="Zinc/RING finger domain, C3HC4 (zinc finger)"/>
    <property type="match status" value="1"/>
</dbReference>
<dbReference type="PANTHER" id="PTHR44858:SF1">
    <property type="entry name" value="UDP-N-ACETYLGLUCOSAMINE--PEPTIDE N-ACETYLGLUCOSAMINYLTRANSFERASE SPINDLY-RELATED"/>
    <property type="match status" value="1"/>
</dbReference>
<name>A0A2I1GFX7_9GLOM</name>
<evidence type="ECO:0000256" key="3">
    <source>
        <dbReference type="PROSITE-ProRule" id="PRU00339"/>
    </source>
</evidence>
<dbReference type="InterPro" id="IPR013083">
    <property type="entry name" value="Znf_RING/FYVE/PHD"/>
</dbReference>
<dbReference type="VEuPathDB" id="FungiDB:RhiirA1_462106"/>
<evidence type="ECO:0008006" key="6">
    <source>
        <dbReference type="Google" id="ProtNLM"/>
    </source>
</evidence>